<dbReference type="InterPro" id="IPR002810">
    <property type="entry name" value="NfeD-like_C"/>
</dbReference>
<dbReference type="RefSeq" id="WP_021984201.1">
    <property type="nucleotide sequence ID" value="NZ_CP060632.1"/>
</dbReference>
<evidence type="ECO:0000256" key="3">
    <source>
        <dbReference type="ARBA" id="ARBA00022989"/>
    </source>
</evidence>
<evidence type="ECO:0000313" key="7">
    <source>
        <dbReference type="EMBL" id="QNM00526.1"/>
    </source>
</evidence>
<feature type="transmembrane region" description="Helical" evidence="5">
    <location>
        <begin position="42"/>
        <end position="63"/>
    </location>
</feature>
<keyword evidence="4 5" id="KW-0472">Membrane</keyword>
<dbReference type="GO" id="GO:0005886">
    <property type="term" value="C:plasma membrane"/>
    <property type="evidence" value="ECO:0007669"/>
    <property type="project" value="TreeGrafter"/>
</dbReference>
<proteinExistence type="predicted"/>
<evidence type="ECO:0000256" key="5">
    <source>
        <dbReference type="SAM" id="Phobius"/>
    </source>
</evidence>
<dbReference type="InterPro" id="IPR012340">
    <property type="entry name" value="NA-bd_OB-fold"/>
</dbReference>
<sequence length="144" mass="15475">MGLTIWLIITVILIVVEIITLGLTSIWFAGGAFVAGLISLTGAHWLVQLLVFAVVSTLLFVFTRPFAAKHLMKNVEKTNVDSLIGKEGIVKQEINNLEAQGVVKLSGMEWSARSADDSKIAAGEKVLVQSIDGVKLIVTKSTQA</sequence>
<protein>
    <submittedName>
        <fullName evidence="7">NfeD family protein</fullName>
    </submittedName>
</protein>
<evidence type="ECO:0000256" key="2">
    <source>
        <dbReference type="ARBA" id="ARBA00022692"/>
    </source>
</evidence>
<feature type="transmembrane region" description="Helical" evidence="5">
    <location>
        <begin position="7"/>
        <end position="30"/>
    </location>
</feature>
<evidence type="ECO:0000256" key="1">
    <source>
        <dbReference type="ARBA" id="ARBA00004141"/>
    </source>
</evidence>
<reference evidence="7 8" key="1">
    <citation type="submission" date="2020-08" db="EMBL/GenBank/DDBJ databases">
        <authorList>
            <person name="Liu C."/>
            <person name="Sun Q."/>
        </authorList>
    </citation>
    <scope>NUCLEOTIDE SEQUENCE [LARGE SCALE GENOMIC DNA]</scope>
    <source>
        <strain evidence="7 8">NSJ-4</strain>
    </source>
</reference>
<dbReference type="PANTHER" id="PTHR33507">
    <property type="entry name" value="INNER MEMBRANE PROTEIN YBBJ"/>
    <property type="match status" value="1"/>
</dbReference>
<name>A0A7G9FPP4_9FIRM</name>
<gene>
    <name evidence="7" type="ORF">H9Q76_04380</name>
</gene>
<comment type="subcellular location">
    <subcellularLocation>
        <location evidence="1">Membrane</location>
        <topology evidence="1">Multi-pass membrane protein</topology>
    </subcellularLocation>
</comment>
<dbReference type="EMBL" id="CP060632">
    <property type="protein sequence ID" value="QNM00526.1"/>
    <property type="molecule type" value="Genomic_DNA"/>
</dbReference>
<dbReference type="PANTHER" id="PTHR33507:SF3">
    <property type="entry name" value="INNER MEMBRANE PROTEIN YBBJ"/>
    <property type="match status" value="1"/>
</dbReference>
<accession>A0A7G9FPP4</accession>
<dbReference type="AlphaFoldDB" id="A0A7G9FPP4"/>
<dbReference type="SUPFAM" id="SSF141322">
    <property type="entry name" value="NfeD domain-like"/>
    <property type="match status" value="1"/>
</dbReference>
<evidence type="ECO:0000256" key="4">
    <source>
        <dbReference type="ARBA" id="ARBA00023136"/>
    </source>
</evidence>
<evidence type="ECO:0000313" key="8">
    <source>
        <dbReference type="Proteomes" id="UP000515819"/>
    </source>
</evidence>
<evidence type="ECO:0000259" key="6">
    <source>
        <dbReference type="Pfam" id="PF01957"/>
    </source>
</evidence>
<dbReference type="InterPro" id="IPR052165">
    <property type="entry name" value="Membrane_assoc_protease"/>
</dbReference>
<dbReference type="KEGG" id="wcp:H9Q76_04380"/>
<dbReference type="Gene3D" id="2.40.50.140">
    <property type="entry name" value="Nucleic acid-binding proteins"/>
    <property type="match status" value="1"/>
</dbReference>
<keyword evidence="8" id="KW-1185">Reference proteome</keyword>
<keyword evidence="2 5" id="KW-0812">Transmembrane</keyword>
<keyword evidence="3 5" id="KW-1133">Transmembrane helix</keyword>
<organism evidence="7 8">
    <name type="scientific">Wujia chipingensis</name>
    <dbReference type="NCBI Taxonomy" id="2763670"/>
    <lineage>
        <taxon>Bacteria</taxon>
        <taxon>Bacillati</taxon>
        <taxon>Bacillota</taxon>
        <taxon>Clostridia</taxon>
        <taxon>Lachnospirales</taxon>
        <taxon>Lachnospiraceae</taxon>
        <taxon>Wujia</taxon>
    </lineage>
</organism>
<dbReference type="Proteomes" id="UP000515819">
    <property type="component" value="Chromosome"/>
</dbReference>
<dbReference type="Pfam" id="PF01957">
    <property type="entry name" value="NfeD"/>
    <property type="match status" value="1"/>
</dbReference>
<feature type="domain" description="NfeD-like C-terminal" evidence="6">
    <location>
        <begin position="80"/>
        <end position="140"/>
    </location>
</feature>